<dbReference type="InterPro" id="IPR000551">
    <property type="entry name" value="MerR-type_HTH_dom"/>
</dbReference>
<feature type="domain" description="HTH merR-type" evidence="6">
    <location>
        <begin position="30"/>
        <end position="98"/>
    </location>
</feature>
<dbReference type="Pfam" id="PF00376">
    <property type="entry name" value="MerR"/>
    <property type="match status" value="1"/>
</dbReference>
<evidence type="ECO:0000313" key="7">
    <source>
        <dbReference type="EMBL" id="PZR53166.1"/>
    </source>
</evidence>
<dbReference type="PROSITE" id="PS50937">
    <property type="entry name" value="HTH_MERR_2"/>
    <property type="match status" value="1"/>
</dbReference>
<evidence type="ECO:0000256" key="5">
    <source>
        <dbReference type="SAM" id="Coils"/>
    </source>
</evidence>
<dbReference type="Proteomes" id="UP000248783">
    <property type="component" value="Unassembled WGS sequence"/>
</dbReference>
<feature type="coiled-coil region" evidence="5">
    <location>
        <begin position="104"/>
        <end position="134"/>
    </location>
</feature>
<keyword evidence="4" id="KW-0804">Transcription</keyword>
<dbReference type="EMBL" id="QKWH01000005">
    <property type="protein sequence ID" value="PZR53166.1"/>
    <property type="molecule type" value="Genomic_DNA"/>
</dbReference>
<dbReference type="InterPro" id="IPR047057">
    <property type="entry name" value="MerR_fam"/>
</dbReference>
<dbReference type="AlphaFoldDB" id="A0A2W5WY16"/>
<evidence type="ECO:0000256" key="1">
    <source>
        <dbReference type="ARBA" id="ARBA00022491"/>
    </source>
</evidence>
<organism evidence="7 8">
    <name type="scientific">Xylanimonas oleitrophica</name>
    <dbReference type="NCBI Taxonomy" id="2607479"/>
    <lineage>
        <taxon>Bacteria</taxon>
        <taxon>Bacillati</taxon>
        <taxon>Actinomycetota</taxon>
        <taxon>Actinomycetes</taxon>
        <taxon>Micrococcales</taxon>
        <taxon>Promicromonosporaceae</taxon>
        <taxon>Xylanimonas</taxon>
    </lineage>
</organism>
<gene>
    <name evidence="7" type="ORF">DNL40_09245</name>
</gene>
<dbReference type="InterPro" id="IPR009061">
    <property type="entry name" value="DNA-bd_dom_put_sf"/>
</dbReference>
<dbReference type="GO" id="GO:0003677">
    <property type="term" value="F:DNA binding"/>
    <property type="evidence" value="ECO:0007669"/>
    <property type="project" value="UniProtKB-KW"/>
</dbReference>
<evidence type="ECO:0000256" key="2">
    <source>
        <dbReference type="ARBA" id="ARBA00023015"/>
    </source>
</evidence>
<keyword evidence="8" id="KW-1185">Reference proteome</keyword>
<dbReference type="PRINTS" id="PR00040">
    <property type="entry name" value="HTHMERR"/>
</dbReference>
<name>A0A2W5WY16_9MICO</name>
<proteinExistence type="predicted"/>
<dbReference type="GO" id="GO:0003700">
    <property type="term" value="F:DNA-binding transcription factor activity"/>
    <property type="evidence" value="ECO:0007669"/>
    <property type="project" value="InterPro"/>
</dbReference>
<dbReference type="PROSITE" id="PS00552">
    <property type="entry name" value="HTH_MERR_1"/>
    <property type="match status" value="1"/>
</dbReference>
<reference evidence="7 8" key="1">
    <citation type="submission" date="2018-06" db="EMBL/GenBank/DDBJ databases">
        <title>Whole genome sequencing of a novel hydrocarbon degrading bacterial strain, PW21 isolated from oil contaminated produced water sample.</title>
        <authorList>
            <person name="Nagkirti P."/>
            <person name="Shaikh A."/>
            <person name="Gowdaman V."/>
            <person name="Engineer A.E."/>
            <person name="Dagar S."/>
            <person name="Dhakephalkar P.K."/>
        </authorList>
    </citation>
    <scope>NUCLEOTIDE SEQUENCE [LARGE SCALE GENOMIC DNA]</scope>
    <source>
        <strain evidence="7 8">PW21</strain>
    </source>
</reference>
<keyword evidence="1" id="KW-0678">Repressor</keyword>
<keyword evidence="2" id="KW-0805">Transcription regulation</keyword>
<evidence type="ECO:0000313" key="8">
    <source>
        <dbReference type="Proteomes" id="UP000248783"/>
    </source>
</evidence>
<dbReference type="SUPFAM" id="SSF46955">
    <property type="entry name" value="Putative DNA-binding domain"/>
    <property type="match status" value="1"/>
</dbReference>
<evidence type="ECO:0000256" key="3">
    <source>
        <dbReference type="ARBA" id="ARBA00023125"/>
    </source>
</evidence>
<dbReference type="SMART" id="SM00422">
    <property type="entry name" value="HTH_MERR"/>
    <property type="match status" value="1"/>
</dbReference>
<evidence type="ECO:0000256" key="4">
    <source>
        <dbReference type="ARBA" id="ARBA00023163"/>
    </source>
</evidence>
<sequence length="144" mass="16521">MPVQGPASSGAEPSRREARKLWRHVKVWCAMKIGEVSRRSGVSPRSLRYYEQHGLISARREPNGYREYDASAVDRARTIHMLFDMDFSRDVVESVLACSGHAAEEAHEALATQLEQVRDELAERIERLTDMHQQISDFLSRQPR</sequence>
<keyword evidence="5" id="KW-0175">Coiled coil</keyword>
<accession>A0A2W5WY16</accession>
<comment type="caution">
    <text evidence="7">The sequence shown here is derived from an EMBL/GenBank/DDBJ whole genome shotgun (WGS) entry which is preliminary data.</text>
</comment>
<dbReference type="PANTHER" id="PTHR30204">
    <property type="entry name" value="REDOX-CYCLING DRUG-SENSING TRANSCRIPTIONAL ACTIVATOR SOXR"/>
    <property type="match status" value="1"/>
</dbReference>
<keyword evidence="3" id="KW-0238">DNA-binding</keyword>
<evidence type="ECO:0000259" key="6">
    <source>
        <dbReference type="PROSITE" id="PS50937"/>
    </source>
</evidence>
<dbReference type="PANTHER" id="PTHR30204:SF69">
    <property type="entry name" value="MERR-FAMILY TRANSCRIPTIONAL REGULATOR"/>
    <property type="match status" value="1"/>
</dbReference>
<protein>
    <submittedName>
        <fullName evidence="7">MerR family transcriptional regulator</fullName>
    </submittedName>
</protein>
<dbReference type="Gene3D" id="1.10.1660.10">
    <property type="match status" value="1"/>
</dbReference>